<proteinExistence type="predicted"/>
<dbReference type="EMBL" id="BHVP01000327">
    <property type="protein sequence ID" value="GCA78005.1"/>
    <property type="molecule type" value="Genomic_DNA"/>
</dbReference>
<evidence type="ECO:0000313" key="2">
    <source>
        <dbReference type="Proteomes" id="UP000324917"/>
    </source>
</evidence>
<dbReference type="Gene3D" id="3.30.420.10">
    <property type="entry name" value="Ribonuclease H-like superfamily/Ribonuclease H"/>
    <property type="match status" value="1"/>
</dbReference>
<gene>
    <name evidence="1" type="ORF">MiTe_04868</name>
</gene>
<dbReference type="AlphaFoldDB" id="A0A5A5RSM4"/>
<evidence type="ECO:0000313" key="1">
    <source>
        <dbReference type="EMBL" id="GCA78005.1"/>
    </source>
</evidence>
<sequence length="140" mass="16601">MVKDRFSHIHKLVINQDNGPENHSRRTQFMNRMVAFAQQSQLNIELAYYPPYHSKYNPVERTFGWLEQHWKGSLLDSVETVLHFAETLTFKGKNPVVKLIEKVYHTGVKLIQKAMAELEKQIRRLPHLPKWFVEIPYQTT</sequence>
<accession>A0A5A5RSM4</accession>
<reference evidence="1 2" key="1">
    <citation type="submission" date="2018-09" db="EMBL/GenBank/DDBJ databases">
        <title>Evolutionary history of phycoerythrin pigmentation in the water bloom-forming cyanobacterium Microcystis aeruginosa.</title>
        <authorList>
            <person name="Tanabe Y."/>
            <person name="Tanabe Y."/>
            <person name="Yamaguchi H."/>
        </authorList>
    </citation>
    <scope>NUCLEOTIDE SEQUENCE [LARGE SCALE GENOMIC DNA]</scope>
    <source>
        <strain evidence="1 2">NIES-2520</strain>
    </source>
</reference>
<dbReference type="InterPro" id="IPR036397">
    <property type="entry name" value="RNaseH_sf"/>
</dbReference>
<dbReference type="Proteomes" id="UP000324917">
    <property type="component" value="Unassembled WGS sequence"/>
</dbReference>
<name>A0A5A5RSM4_MICAE</name>
<dbReference type="GO" id="GO:0003676">
    <property type="term" value="F:nucleic acid binding"/>
    <property type="evidence" value="ECO:0007669"/>
    <property type="project" value="InterPro"/>
</dbReference>
<evidence type="ECO:0008006" key="3">
    <source>
        <dbReference type="Google" id="ProtNLM"/>
    </source>
</evidence>
<comment type="caution">
    <text evidence="1">The sequence shown here is derived from an EMBL/GenBank/DDBJ whole genome shotgun (WGS) entry which is preliminary data.</text>
</comment>
<dbReference type="InterPro" id="IPR011518">
    <property type="entry name" value="Transposase_36"/>
</dbReference>
<dbReference type="Pfam" id="PF07592">
    <property type="entry name" value="DDE_Tnp_ISAZ013"/>
    <property type="match status" value="1"/>
</dbReference>
<organism evidence="1 2">
    <name type="scientific">Microcystis aeruginosa NIES-2520</name>
    <dbReference type="NCBI Taxonomy" id="2303982"/>
    <lineage>
        <taxon>Bacteria</taxon>
        <taxon>Bacillati</taxon>
        <taxon>Cyanobacteriota</taxon>
        <taxon>Cyanophyceae</taxon>
        <taxon>Oscillatoriophycideae</taxon>
        <taxon>Chroococcales</taxon>
        <taxon>Microcystaceae</taxon>
        <taxon>Microcystis</taxon>
    </lineage>
</organism>
<protein>
    <recommendedName>
        <fullName evidence="3">Tc1-like transposase DDE domain-containing protein</fullName>
    </recommendedName>
</protein>